<dbReference type="Proteomes" id="UP000269669">
    <property type="component" value="Unassembled WGS sequence"/>
</dbReference>
<dbReference type="EMBL" id="RSDW01000001">
    <property type="protein sequence ID" value="RSL19128.1"/>
    <property type="molecule type" value="Genomic_DNA"/>
</dbReference>
<keyword evidence="3" id="KW-1185">Reference proteome</keyword>
<name>A0A3R9PW23_9BACT</name>
<organism evidence="2 3">
    <name type="scientific">Edaphobacter aggregans</name>
    <dbReference type="NCBI Taxonomy" id="570835"/>
    <lineage>
        <taxon>Bacteria</taxon>
        <taxon>Pseudomonadati</taxon>
        <taxon>Acidobacteriota</taxon>
        <taxon>Terriglobia</taxon>
        <taxon>Terriglobales</taxon>
        <taxon>Acidobacteriaceae</taxon>
        <taxon>Edaphobacter</taxon>
    </lineage>
</organism>
<evidence type="ECO:0000313" key="3">
    <source>
        <dbReference type="Proteomes" id="UP000269669"/>
    </source>
</evidence>
<feature type="transmembrane region" description="Helical" evidence="1">
    <location>
        <begin position="12"/>
        <end position="32"/>
    </location>
</feature>
<reference evidence="2 3" key="1">
    <citation type="submission" date="2018-12" db="EMBL/GenBank/DDBJ databases">
        <title>Sequencing of bacterial isolates from soil warming experiment in Harvard Forest, Massachusetts, USA.</title>
        <authorList>
            <person name="Deangelis K."/>
        </authorList>
    </citation>
    <scope>NUCLEOTIDE SEQUENCE [LARGE SCALE GENOMIC DNA]</scope>
    <source>
        <strain evidence="2 3">EB153</strain>
    </source>
</reference>
<evidence type="ECO:0000256" key="1">
    <source>
        <dbReference type="SAM" id="Phobius"/>
    </source>
</evidence>
<comment type="caution">
    <text evidence="2">The sequence shown here is derived from an EMBL/GenBank/DDBJ whole genome shotgun (WGS) entry which is preliminary data.</text>
</comment>
<keyword evidence="1" id="KW-1133">Transmembrane helix</keyword>
<keyword evidence="1" id="KW-0812">Transmembrane</keyword>
<sequence length="55" mass="6172">MISRHLVQLPRLIVRRILLILGFRIGGFMSNWTGSVNTGGLIINNVLLRLEGLTE</sequence>
<accession>A0A3R9PW23</accession>
<dbReference type="AlphaFoldDB" id="A0A3R9PW23"/>
<keyword evidence="1" id="KW-0472">Membrane</keyword>
<evidence type="ECO:0000313" key="2">
    <source>
        <dbReference type="EMBL" id="RSL19128.1"/>
    </source>
</evidence>
<gene>
    <name evidence="2" type="ORF">EDE15_4764</name>
</gene>
<protein>
    <submittedName>
        <fullName evidence="2">Uncharacterized protein</fullName>
    </submittedName>
</protein>
<proteinExistence type="predicted"/>